<dbReference type="EMBL" id="CAJOBA010107780">
    <property type="protein sequence ID" value="CAF4543706.1"/>
    <property type="molecule type" value="Genomic_DNA"/>
</dbReference>
<dbReference type="GO" id="GO:0004222">
    <property type="term" value="F:metalloendopeptidase activity"/>
    <property type="evidence" value="ECO:0007669"/>
    <property type="project" value="InterPro"/>
</dbReference>
<dbReference type="Proteomes" id="UP000682733">
    <property type="component" value="Unassembled WGS sequence"/>
</dbReference>
<dbReference type="Pfam" id="PF01435">
    <property type="entry name" value="Peptidase_M48"/>
    <property type="match status" value="1"/>
</dbReference>
<dbReference type="AlphaFoldDB" id="A0A8S2Y7A5"/>
<keyword evidence="7" id="KW-0472">Membrane</keyword>
<dbReference type="PANTHER" id="PTHR10120">
    <property type="entry name" value="CAAX PRENYL PROTEASE 1"/>
    <property type="match status" value="1"/>
</dbReference>
<keyword evidence="2" id="KW-0479">Metal-binding</keyword>
<comment type="caution">
    <text evidence="9">The sequence shown here is derived from an EMBL/GenBank/DDBJ whole genome shotgun (WGS) entry which is preliminary data.</text>
</comment>
<evidence type="ECO:0000256" key="2">
    <source>
        <dbReference type="ARBA" id="ARBA00022723"/>
    </source>
</evidence>
<evidence type="ECO:0000256" key="6">
    <source>
        <dbReference type="RuleBase" id="RU003983"/>
    </source>
</evidence>
<comment type="cofactor">
    <cofactor evidence="6">
        <name>Zn(2+)</name>
        <dbReference type="ChEBI" id="CHEBI:29105"/>
    </cofactor>
    <text evidence="6">Binds 1 zinc ion per subunit.</text>
</comment>
<evidence type="ECO:0000256" key="5">
    <source>
        <dbReference type="ARBA" id="ARBA00023049"/>
    </source>
</evidence>
<dbReference type="InterPro" id="IPR001915">
    <property type="entry name" value="Peptidase_M48"/>
</dbReference>
<evidence type="ECO:0000259" key="8">
    <source>
        <dbReference type="Pfam" id="PF01435"/>
    </source>
</evidence>
<organism evidence="9 10">
    <name type="scientific">Didymodactylos carnosus</name>
    <dbReference type="NCBI Taxonomy" id="1234261"/>
    <lineage>
        <taxon>Eukaryota</taxon>
        <taxon>Metazoa</taxon>
        <taxon>Spiralia</taxon>
        <taxon>Gnathifera</taxon>
        <taxon>Rotifera</taxon>
        <taxon>Eurotatoria</taxon>
        <taxon>Bdelloidea</taxon>
        <taxon>Philodinida</taxon>
        <taxon>Philodinidae</taxon>
        <taxon>Didymodactylos</taxon>
    </lineage>
</organism>
<proteinExistence type="inferred from homology"/>
<evidence type="ECO:0000256" key="3">
    <source>
        <dbReference type="ARBA" id="ARBA00022801"/>
    </source>
</evidence>
<feature type="non-terminal residue" evidence="9">
    <location>
        <position position="1"/>
    </location>
</feature>
<feature type="transmembrane region" description="Helical" evidence="7">
    <location>
        <begin position="63"/>
        <end position="83"/>
    </location>
</feature>
<keyword evidence="7" id="KW-1133">Transmembrane helix</keyword>
<evidence type="ECO:0000256" key="4">
    <source>
        <dbReference type="ARBA" id="ARBA00022833"/>
    </source>
</evidence>
<dbReference type="GO" id="GO:0046872">
    <property type="term" value="F:metal ion binding"/>
    <property type="evidence" value="ECO:0007669"/>
    <property type="project" value="UniProtKB-KW"/>
</dbReference>
<accession>A0A8S2Y7A5</accession>
<feature type="domain" description="Peptidase M48" evidence="8">
    <location>
        <begin position="43"/>
        <end position="112"/>
    </location>
</feature>
<keyword evidence="3 6" id="KW-0378">Hydrolase</keyword>
<sequence length="122" mass="13880">LKELSESIIQRKVGIILADKTSEEITPLKSTTNPIAQEKGCEIDEVLAVLAHEFGHWKLNHNVFNLSISFLNLLFVFVVFAALFKRSVLYRSFGFEESCPILIGLLIIFQYVLSPYFEVSEN</sequence>
<reference evidence="9" key="1">
    <citation type="submission" date="2021-02" db="EMBL/GenBank/DDBJ databases">
        <authorList>
            <person name="Nowell W R."/>
        </authorList>
    </citation>
    <scope>NUCLEOTIDE SEQUENCE</scope>
</reference>
<keyword evidence="4 6" id="KW-0862">Zinc</keyword>
<dbReference type="Gene3D" id="3.30.2010.10">
    <property type="entry name" value="Metalloproteases ('zincins'), catalytic domain"/>
    <property type="match status" value="1"/>
</dbReference>
<feature type="transmembrane region" description="Helical" evidence="7">
    <location>
        <begin position="95"/>
        <end position="113"/>
    </location>
</feature>
<comment type="similarity">
    <text evidence="6">Belongs to the peptidase M48 family.</text>
</comment>
<dbReference type="GO" id="GO:0006508">
    <property type="term" value="P:proteolysis"/>
    <property type="evidence" value="ECO:0007669"/>
    <property type="project" value="UniProtKB-KW"/>
</dbReference>
<keyword evidence="7" id="KW-0812">Transmembrane</keyword>
<keyword evidence="1 6" id="KW-0645">Protease</keyword>
<gene>
    <name evidence="9" type="ORF">TMI583_LOCUS49436</name>
</gene>
<name>A0A8S2Y7A5_9BILA</name>
<evidence type="ECO:0000313" key="9">
    <source>
        <dbReference type="EMBL" id="CAF4543706.1"/>
    </source>
</evidence>
<evidence type="ECO:0000256" key="1">
    <source>
        <dbReference type="ARBA" id="ARBA00022670"/>
    </source>
</evidence>
<keyword evidence="5 6" id="KW-0482">Metalloprotease</keyword>
<protein>
    <recommendedName>
        <fullName evidence="8">Peptidase M48 domain-containing protein</fullName>
    </recommendedName>
</protein>
<evidence type="ECO:0000256" key="7">
    <source>
        <dbReference type="SAM" id="Phobius"/>
    </source>
</evidence>
<evidence type="ECO:0000313" key="10">
    <source>
        <dbReference type="Proteomes" id="UP000682733"/>
    </source>
</evidence>